<feature type="domain" description="PspC-related ToastRack" evidence="10">
    <location>
        <begin position="518"/>
        <end position="621"/>
    </location>
</feature>
<organism evidence="11 12">
    <name type="scientific">Polluticaenibacter yanchengensis</name>
    <dbReference type="NCBI Taxonomy" id="3014562"/>
    <lineage>
        <taxon>Bacteria</taxon>
        <taxon>Pseudomonadati</taxon>
        <taxon>Bacteroidota</taxon>
        <taxon>Chitinophagia</taxon>
        <taxon>Chitinophagales</taxon>
        <taxon>Chitinophagaceae</taxon>
        <taxon>Polluticaenibacter</taxon>
    </lineage>
</organism>
<protein>
    <submittedName>
        <fullName evidence="11">PspC domain-containing protein</fullName>
    </submittedName>
</protein>
<comment type="caution">
    <text evidence="11">The sequence shown here is derived from an EMBL/GenBank/DDBJ whole genome shotgun (WGS) entry which is preliminary data.</text>
</comment>
<evidence type="ECO:0000256" key="6">
    <source>
        <dbReference type="SAM" id="MobiDB-lite"/>
    </source>
</evidence>
<dbReference type="RefSeq" id="WP_407030340.1">
    <property type="nucleotide sequence ID" value="NZ_JAQGEF010000004.1"/>
</dbReference>
<feature type="region of interest" description="Disordered" evidence="6">
    <location>
        <begin position="89"/>
        <end position="112"/>
    </location>
</feature>
<sequence length="744" mass="83624">MKKVININFQGRVVPIEETAFEKLKQYINSLRQYFAKEEGCEEIINDIENRIGELMEEHLKKGAHCIDDSIVEMIITNMGRIEDFEAQDEAENHSHNQHQQQKSSNTFNESNTGFASKKLYRDENDKMLGGVASGIAHYLNIDPAFIRILFAILLVVGGTGVLLYILCWIILPSRPLQPSVVKRLYRSREERVIAGVCGGLGKYFNTGTTTVRIVFAAPFILSVIAGIGNDLFNDGFAIVGGFGGGMFVLTYIILWIAVPEANTRSEKMAMRGEEMNVNNIRNTVLNEIKTVRESAEKVGRDVKDSLQQAANDVKASVGNVSSDLRENISSSSARVSEDIKYAVRKNRSGIGAAIGMTFKAVSFVIMAIVGVSLFVLLISLIIGGVNILPFKEFVINDGYQNMLTWATIILFFGVPIVGLITWIIRSIANIKAGSRYLNLSFISLWIVGWIAAILLLTSLLKDYSYENIDETAFELPVMNPVEEEALVVKVANPKSRGNLNFIKIDGLDYIGRDSAGINSIRVNVLKSADANYHVSYKRFSSGNDADDAYNRLSKIEFKAEQINNALYLPSSFAVSKNEKWRGQAVMVVIEVPVGKKIKINNSVGRYNDFGIHYNEHSKIWNLRTDAINEENKSWWHGYSYRYDREYVMTEKGLVSLDKRDEEEERIDGLNMDSLKLKEINPFRKQKDEDKNRDSIPSPDSNNSMTGVEIKLTNFIQKNHYLNTKKSAPKVKISHPLGIFDRLI</sequence>
<evidence type="ECO:0000256" key="2">
    <source>
        <dbReference type="ARBA" id="ARBA00022475"/>
    </source>
</evidence>
<feature type="domain" description="Phage shock protein PspC N-terminal" evidence="8">
    <location>
        <begin position="183"/>
        <end position="262"/>
    </location>
</feature>
<feature type="transmembrane region" description="Helical" evidence="7">
    <location>
        <begin position="437"/>
        <end position="461"/>
    </location>
</feature>
<keyword evidence="3 7" id="KW-0812">Transmembrane</keyword>
<dbReference type="EMBL" id="JAQGEF010000004">
    <property type="protein sequence ID" value="MDA3614010.1"/>
    <property type="molecule type" value="Genomic_DNA"/>
</dbReference>
<dbReference type="InterPro" id="IPR054321">
    <property type="entry name" value="PspC-rel_TM"/>
</dbReference>
<proteinExistence type="predicted"/>
<feature type="transmembrane region" description="Helical" evidence="7">
    <location>
        <begin position="236"/>
        <end position="259"/>
    </location>
</feature>
<dbReference type="PANTHER" id="PTHR33885">
    <property type="entry name" value="PHAGE SHOCK PROTEIN C"/>
    <property type="match status" value="1"/>
</dbReference>
<dbReference type="Pfam" id="PF04024">
    <property type="entry name" value="PspC"/>
    <property type="match status" value="2"/>
</dbReference>
<evidence type="ECO:0000256" key="1">
    <source>
        <dbReference type="ARBA" id="ARBA00004162"/>
    </source>
</evidence>
<evidence type="ECO:0000313" key="11">
    <source>
        <dbReference type="EMBL" id="MDA3614010.1"/>
    </source>
</evidence>
<evidence type="ECO:0000256" key="4">
    <source>
        <dbReference type="ARBA" id="ARBA00022989"/>
    </source>
</evidence>
<accession>A0ABT4UGV2</accession>
<feature type="transmembrane region" description="Helical" evidence="7">
    <location>
        <begin position="403"/>
        <end position="425"/>
    </location>
</feature>
<feature type="domain" description="PspC-related transmembrane region" evidence="9">
    <location>
        <begin position="339"/>
        <end position="464"/>
    </location>
</feature>
<feature type="compositionally biased region" description="Basic and acidic residues" evidence="6">
    <location>
        <begin position="681"/>
        <end position="694"/>
    </location>
</feature>
<feature type="transmembrane region" description="Helical" evidence="7">
    <location>
        <begin position="211"/>
        <end position="230"/>
    </location>
</feature>
<dbReference type="InterPro" id="IPR052027">
    <property type="entry name" value="PspC"/>
</dbReference>
<dbReference type="Pfam" id="PF22744">
    <property type="entry name" value="Toast-rack_PspC-Cterm"/>
    <property type="match status" value="1"/>
</dbReference>
<evidence type="ECO:0000256" key="5">
    <source>
        <dbReference type="ARBA" id="ARBA00023136"/>
    </source>
</evidence>
<dbReference type="Pfam" id="PF22571">
    <property type="entry name" value="LiaI-LiaF-TM_PspC"/>
    <property type="match status" value="1"/>
</dbReference>
<evidence type="ECO:0000259" key="10">
    <source>
        <dbReference type="Pfam" id="PF22744"/>
    </source>
</evidence>
<keyword evidence="5 7" id="KW-0472">Membrane</keyword>
<dbReference type="PANTHER" id="PTHR33885:SF3">
    <property type="entry name" value="PHAGE SHOCK PROTEIN C"/>
    <property type="match status" value="1"/>
</dbReference>
<dbReference type="Proteomes" id="UP001210231">
    <property type="component" value="Unassembled WGS sequence"/>
</dbReference>
<feature type="region of interest" description="Disordered" evidence="6">
    <location>
        <begin position="681"/>
        <end position="705"/>
    </location>
</feature>
<evidence type="ECO:0000259" key="9">
    <source>
        <dbReference type="Pfam" id="PF22571"/>
    </source>
</evidence>
<evidence type="ECO:0000256" key="7">
    <source>
        <dbReference type="SAM" id="Phobius"/>
    </source>
</evidence>
<name>A0ABT4UGV2_9BACT</name>
<evidence type="ECO:0000259" key="8">
    <source>
        <dbReference type="Pfam" id="PF04024"/>
    </source>
</evidence>
<evidence type="ECO:0000313" key="12">
    <source>
        <dbReference type="Proteomes" id="UP001210231"/>
    </source>
</evidence>
<feature type="domain" description="Phage shock protein PspC N-terminal" evidence="8">
    <location>
        <begin position="118"/>
        <end position="174"/>
    </location>
</feature>
<dbReference type="InterPro" id="IPR007168">
    <property type="entry name" value="Phageshock_PspC_N"/>
</dbReference>
<gene>
    <name evidence="11" type="ORF">O3P16_04280</name>
</gene>
<feature type="transmembrane region" description="Helical" evidence="7">
    <location>
        <begin position="361"/>
        <end position="383"/>
    </location>
</feature>
<dbReference type="InterPro" id="IPR054319">
    <property type="entry name" value="PspC-rel_ToastRack"/>
</dbReference>
<reference evidence="11 12" key="1">
    <citation type="submission" date="2022-12" db="EMBL/GenBank/DDBJ databases">
        <title>Chitinophagaceae gen. sp. nov., a new member of the family Chitinophagaceae, isolated from soil in a chemical factory.</title>
        <authorList>
            <person name="Ke Z."/>
        </authorList>
    </citation>
    <scope>NUCLEOTIDE SEQUENCE [LARGE SCALE GENOMIC DNA]</scope>
    <source>
        <strain evidence="11 12">LY-5</strain>
    </source>
</reference>
<keyword evidence="2" id="KW-1003">Cell membrane</keyword>
<keyword evidence="12" id="KW-1185">Reference proteome</keyword>
<feature type="transmembrane region" description="Helical" evidence="7">
    <location>
        <begin position="149"/>
        <end position="172"/>
    </location>
</feature>
<evidence type="ECO:0000256" key="3">
    <source>
        <dbReference type="ARBA" id="ARBA00022692"/>
    </source>
</evidence>
<comment type="subcellular location">
    <subcellularLocation>
        <location evidence="1">Cell membrane</location>
        <topology evidence="1">Single-pass membrane protein</topology>
    </subcellularLocation>
</comment>
<keyword evidence="4 7" id="KW-1133">Transmembrane helix</keyword>